<feature type="domain" description="Fumarylacetoacetase N-terminal" evidence="18">
    <location>
        <begin position="30"/>
        <end position="132"/>
    </location>
</feature>
<organism evidence="19">
    <name type="scientific">Alexandrium catenella</name>
    <name type="common">Red tide dinoflagellate</name>
    <name type="synonym">Gonyaulax catenella</name>
    <dbReference type="NCBI Taxonomy" id="2925"/>
    <lineage>
        <taxon>Eukaryota</taxon>
        <taxon>Sar</taxon>
        <taxon>Alveolata</taxon>
        <taxon>Dinophyceae</taxon>
        <taxon>Gonyaulacales</taxon>
        <taxon>Pyrocystaceae</taxon>
        <taxon>Alexandrium</taxon>
    </lineage>
</organism>
<gene>
    <name evidence="19" type="ORF">ACAT0790_LOCUS13633</name>
</gene>
<dbReference type="InterPro" id="IPR011234">
    <property type="entry name" value="Fumarylacetoacetase-like_C"/>
</dbReference>
<comment type="cofactor">
    <cofactor evidence="16">
        <name>Mg(2+)</name>
        <dbReference type="ChEBI" id="CHEBI:18420"/>
    </cofactor>
    <cofactor evidence="16">
        <name>Ca(2+)</name>
        <dbReference type="ChEBI" id="CHEBI:29108"/>
    </cofactor>
</comment>
<feature type="binding site" evidence="14">
    <location>
        <position position="369"/>
    </location>
    <ligand>
        <name>substrate</name>
    </ligand>
</feature>
<comment type="catalytic activity">
    <reaction evidence="1 16">
        <text>4-fumarylacetoacetate + H2O = acetoacetate + fumarate + H(+)</text>
        <dbReference type="Rhea" id="RHEA:10244"/>
        <dbReference type="ChEBI" id="CHEBI:13705"/>
        <dbReference type="ChEBI" id="CHEBI:15377"/>
        <dbReference type="ChEBI" id="CHEBI:15378"/>
        <dbReference type="ChEBI" id="CHEBI:18034"/>
        <dbReference type="ChEBI" id="CHEBI:29806"/>
        <dbReference type="EC" id="3.7.1.2"/>
    </reaction>
</comment>
<evidence type="ECO:0000256" key="7">
    <source>
        <dbReference type="ARBA" id="ARBA00022801"/>
    </source>
</evidence>
<dbReference type="InterPro" id="IPR005959">
    <property type="entry name" value="Fumarylacetoacetase"/>
</dbReference>
<dbReference type="UniPathway" id="UPA00139">
    <property type="reaction ID" value="UER00341"/>
</dbReference>
<dbReference type="AlphaFoldDB" id="A0A7S1Q2C4"/>
<dbReference type="GO" id="GO:0006559">
    <property type="term" value="P:L-phenylalanine catabolic process"/>
    <property type="evidence" value="ECO:0007669"/>
    <property type="project" value="UniProtKB-UniRule"/>
</dbReference>
<dbReference type="InterPro" id="IPR036663">
    <property type="entry name" value="Fumarylacetoacetase_C_sf"/>
</dbReference>
<evidence type="ECO:0000256" key="11">
    <source>
        <dbReference type="ARBA" id="ARBA00023232"/>
    </source>
</evidence>
<evidence type="ECO:0000256" key="14">
    <source>
        <dbReference type="PIRSR" id="PIRSR605959-2"/>
    </source>
</evidence>
<keyword evidence="6 15" id="KW-0479">Metal-binding</keyword>
<dbReference type="GO" id="GO:0004334">
    <property type="term" value="F:fumarylacetoacetase activity"/>
    <property type="evidence" value="ECO:0007669"/>
    <property type="project" value="UniProtKB-UniRule"/>
</dbReference>
<feature type="binding site" evidence="15">
    <location>
        <position position="217"/>
    </location>
    <ligand>
        <name>Ca(2+)</name>
        <dbReference type="ChEBI" id="CHEBI:29108"/>
    </ligand>
</feature>
<evidence type="ECO:0000256" key="12">
    <source>
        <dbReference type="ARBA" id="ARBA00031740"/>
    </source>
</evidence>
<feature type="binding site" evidence="15">
    <location>
        <position position="249"/>
    </location>
    <ligand>
        <name>Mg(2+)</name>
        <dbReference type="ChEBI" id="CHEBI:18420"/>
    </ligand>
</feature>
<feature type="binding site" evidence="15">
    <location>
        <position position="215"/>
    </location>
    <ligand>
        <name>Ca(2+)</name>
        <dbReference type="ChEBI" id="CHEBI:29108"/>
    </ligand>
</feature>
<evidence type="ECO:0000256" key="1">
    <source>
        <dbReference type="ARBA" id="ARBA00000353"/>
    </source>
</evidence>
<dbReference type="SUPFAM" id="SSF56529">
    <property type="entry name" value="FAH"/>
    <property type="match status" value="1"/>
</dbReference>
<evidence type="ECO:0000256" key="8">
    <source>
        <dbReference type="ARBA" id="ARBA00022837"/>
    </source>
</evidence>
<proteinExistence type="inferred from homology"/>
<dbReference type="NCBIfam" id="TIGR01266">
    <property type="entry name" value="fum_ac_acetase"/>
    <property type="match status" value="1"/>
</dbReference>
<dbReference type="GO" id="GO:1902000">
    <property type="term" value="P:homogentisate catabolic process"/>
    <property type="evidence" value="ECO:0007669"/>
    <property type="project" value="TreeGrafter"/>
</dbReference>
<accession>A0A7S1Q2C4</accession>
<feature type="binding site" evidence="14">
    <location>
        <position position="156"/>
    </location>
    <ligand>
        <name>substrate</name>
    </ligand>
</feature>
<dbReference type="InterPro" id="IPR036462">
    <property type="entry name" value="Fumarylacetoacetase_N_sf"/>
</dbReference>
<feature type="domain" description="Fumarylacetoacetase-like C-terminal" evidence="17">
    <location>
        <begin position="138"/>
        <end position="431"/>
    </location>
</feature>
<evidence type="ECO:0000256" key="13">
    <source>
        <dbReference type="PIRSR" id="PIRSR605959-1"/>
    </source>
</evidence>
<keyword evidence="10 16" id="KW-0828">Tyrosine catabolism</keyword>
<keyword evidence="9 15" id="KW-0460">Magnesium</keyword>
<dbReference type="InterPro" id="IPR015377">
    <property type="entry name" value="Fumarylacetoacetase_N"/>
</dbReference>
<reference evidence="19" key="1">
    <citation type="submission" date="2021-01" db="EMBL/GenBank/DDBJ databases">
        <authorList>
            <person name="Corre E."/>
            <person name="Pelletier E."/>
            <person name="Niang G."/>
            <person name="Scheremetjew M."/>
            <person name="Finn R."/>
            <person name="Kale V."/>
            <person name="Holt S."/>
            <person name="Cochrane G."/>
            <person name="Meng A."/>
            <person name="Brown T."/>
            <person name="Cohen L."/>
        </authorList>
    </citation>
    <scope>NUCLEOTIDE SEQUENCE</scope>
    <source>
        <strain evidence="19">OF101</strain>
    </source>
</reference>
<evidence type="ECO:0000256" key="4">
    <source>
        <dbReference type="ARBA" id="ARBA00012094"/>
    </source>
</evidence>
<evidence type="ECO:0000313" key="19">
    <source>
        <dbReference type="EMBL" id="CAD9113407.1"/>
    </source>
</evidence>
<dbReference type="EC" id="3.7.1.2" evidence="4 16"/>
<dbReference type="Pfam" id="PF09298">
    <property type="entry name" value="FAA_hydrolase_N"/>
    <property type="match status" value="1"/>
</dbReference>
<name>A0A7S1Q2C4_ALECA</name>
<dbReference type="GO" id="GO:0046872">
    <property type="term" value="F:metal ion binding"/>
    <property type="evidence" value="ECO:0007669"/>
    <property type="project" value="UniProtKB-UniRule"/>
</dbReference>
<evidence type="ECO:0000256" key="6">
    <source>
        <dbReference type="ARBA" id="ARBA00022723"/>
    </source>
</evidence>
<evidence type="ECO:0000256" key="16">
    <source>
        <dbReference type="RuleBase" id="RU366008"/>
    </source>
</evidence>
<feature type="binding site" evidence="15">
    <location>
        <position position="140"/>
    </location>
    <ligand>
        <name>Ca(2+)</name>
        <dbReference type="ChEBI" id="CHEBI:29108"/>
    </ligand>
</feature>
<comment type="similarity">
    <text evidence="3 16">Belongs to the FAH family.</text>
</comment>
<evidence type="ECO:0000256" key="15">
    <source>
        <dbReference type="PIRSR" id="PIRSR605959-3"/>
    </source>
</evidence>
<feature type="active site" description="Proton acceptor" evidence="13">
    <location>
        <position position="147"/>
    </location>
</feature>
<evidence type="ECO:0000256" key="2">
    <source>
        <dbReference type="ARBA" id="ARBA00004782"/>
    </source>
</evidence>
<sequence>MRASAARRCLPRFLFPDGAPGGRPNDFPLANLPYGVFRPAAAAAPRPGVALGDRVVDLQALVQRGLLPERSGLVAPTLNAFMGAGGEVWREVRHELQKVLLADGHSGSLAAAGPGVLEEVVYRQADVEMLMPATVGDYTDFYASREHATNVGIMFRGKDNALMPNWLHIPVGYHGRASSVVISGTGIRRPHGQSVPKGQEGGPPTFGPSKLLDIELEVGCFVGPGNELGSPIPLDKAEDHIFGLVLLNDWSARDIQKWEYQPLGPFLGKNFGTTISPWVVPLAALEPFRAATPAQSDPVPLPYLQQRPGSTQGFDVALDVGLQTAEMQAPETISRSNLKHMYWSLAQMLAHHTVNGCSMRPGDLLGTGTISGPTEDSYGSLLELNWAGSRELKLDGGRVVRKFLQDGDRIVIKGSCTAPDGTRIGFGECAGQILPANA</sequence>
<keyword evidence="7 16" id="KW-0378">Hydrolase</keyword>
<evidence type="ECO:0000259" key="17">
    <source>
        <dbReference type="Pfam" id="PF01557"/>
    </source>
</evidence>
<feature type="binding site" evidence="15">
    <location>
        <position position="269"/>
    </location>
    <ligand>
        <name>Mg(2+)</name>
        <dbReference type="ChEBI" id="CHEBI:18420"/>
    </ligand>
</feature>
<dbReference type="EMBL" id="HBGE01022477">
    <property type="protein sequence ID" value="CAD9113407.1"/>
    <property type="molecule type" value="Transcribed_RNA"/>
</dbReference>
<feature type="binding site" evidence="15">
    <location>
        <position position="249"/>
    </location>
    <ligand>
        <name>Ca(2+)</name>
        <dbReference type="ChEBI" id="CHEBI:29108"/>
    </ligand>
</feature>
<feature type="binding site" evidence="14">
    <location>
        <position position="142"/>
    </location>
    <ligand>
        <name>substrate</name>
    </ligand>
</feature>
<dbReference type="GO" id="GO:0006572">
    <property type="term" value="P:L-tyrosine catabolic process"/>
    <property type="evidence" value="ECO:0007669"/>
    <property type="project" value="UniProtKB-UniRule"/>
</dbReference>
<evidence type="ECO:0000256" key="9">
    <source>
        <dbReference type="ARBA" id="ARBA00022842"/>
    </source>
</evidence>
<dbReference type="Gene3D" id="3.90.850.10">
    <property type="entry name" value="Fumarylacetoacetase-like, C-terminal domain"/>
    <property type="match status" value="1"/>
</dbReference>
<keyword evidence="8 15" id="KW-0106">Calcium</keyword>
<evidence type="ECO:0000256" key="3">
    <source>
        <dbReference type="ARBA" id="ARBA00010211"/>
    </source>
</evidence>
<dbReference type="Pfam" id="PF01557">
    <property type="entry name" value="FAA_hydrolase"/>
    <property type="match status" value="1"/>
</dbReference>
<dbReference type="FunFam" id="3.90.850.10:FF:000004">
    <property type="entry name" value="Fumarylacetoacetase"/>
    <property type="match status" value="1"/>
</dbReference>
<dbReference type="SUPFAM" id="SSF63433">
    <property type="entry name" value="Fumarylacetoacetate hydrolase, FAH, N-terminal domain"/>
    <property type="match status" value="1"/>
</dbReference>
<evidence type="ECO:0000256" key="10">
    <source>
        <dbReference type="ARBA" id="ARBA00022878"/>
    </source>
</evidence>
<keyword evidence="11 16" id="KW-0585">Phenylalanine catabolism</keyword>
<feature type="binding site" evidence="15">
    <location>
        <position position="273"/>
    </location>
    <ligand>
        <name>Mg(2+)</name>
        <dbReference type="ChEBI" id="CHEBI:18420"/>
    </ligand>
</feature>
<dbReference type="Gene3D" id="2.30.30.230">
    <property type="entry name" value="Fumarylacetoacetase, N-terminal domain"/>
    <property type="match status" value="1"/>
</dbReference>
<evidence type="ECO:0000259" key="18">
    <source>
        <dbReference type="Pfam" id="PF09298"/>
    </source>
</evidence>
<comment type="pathway">
    <text evidence="2 16">Amino-acid degradation; L-phenylalanine degradation; acetoacetate and fumarate from L-phenylalanine: step 6/6.</text>
</comment>
<dbReference type="PANTHER" id="PTHR43069">
    <property type="entry name" value="FUMARYLACETOACETASE"/>
    <property type="match status" value="1"/>
</dbReference>
<evidence type="ECO:0000256" key="5">
    <source>
        <dbReference type="ARBA" id="ARBA00014741"/>
    </source>
</evidence>
<protein>
    <recommendedName>
        <fullName evidence="5 16">Fumarylacetoacetase</fullName>
        <ecNumber evidence="4 16">3.7.1.2</ecNumber>
    </recommendedName>
    <alternativeName>
        <fullName evidence="12 16">Fumarylacetoacetate hydrolase</fullName>
    </alternativeName>
</protein>
<feature type="binding site" evidence="14">
    <location>
        <position position="260"/>
    </location>
    <ligand>
        <name>substrate</name>
    </ligand>
</feature>
<dbReference type="PANTHER" id="PTHR43069:SF2">
    <property type="entry name" value="FUMARYLACETOACETASE"/>
    <property type="match status" value="1"/>
</dbReference>
<feature type="binding site" evidence="14">
    <location>
        <position position="256"/>
    </location>
    <ligand>
        <name>substrate</name>
    </ligand>
</feature>